<keyword evidence="2" id="KW-0732">Signal</keyword>
<evidence type="ECO:0000259" key="3">
    <source>
        <dbReference type="SMART" id="SM00280"/>
    </source>
</evidence>
<dbReference type="STRING" id="38772.ENSGAGP00000021766"/>
<feature type="domain" description="Kazal-like" evidence="3">
    <location>
        <begin position="15"/>
        <end position="64"/>
    </location>
</feature>
<proteinExistence type="predicted"/>
<reference evidence="5" key="1">
    <citation type="journal article" date="2017" name="PLoS ONE">
        <title>The Agassiz's desert tortoise genome provides a resource for the conservation of a threatened species.</title>
        <authorList>
            <person name="Tollis M."/>
            <person name="DeNardo D.F."/>
            <person name="Cornelius J.A."/>
            <person name="Dolby G.A."/>
            <person name="Edwards T."/>
            <person name="Henen B.T."/>
            <person name="Karl A.E."/>
            <person name="Murphy R.W."/>
            <person name="Kusumi K."/>
        </authorList>
    </citation>
    <scope>NUCLEOTIDE SEQUENCE [LARGE SCALE GENOMIC DNA]</scope>
</reference>
<reference evidence="4" key="2">
    <citation type="submission" date="2025-08" db="UniProtKB">
        <authorList>
            <consortium name="Ensembl"/>
        </authorList>
    </citation>
    <scope>IDENTIFICATION</scope>
</reference>
<dbReference type="Gene3D" id="3.30.60.30">
    <property type="match status" value="1"/>
</dbReference>
<evidence type="ECO:0000313" key="4">
    <source>
        <dbReference type="Ensembl" id="ENSGAGP00000021766.1"/>
    </source>
</evidence>
<keyword evidence="1" id="KW-1015">Disulfide bond</keyword>
<organism evidence="4 5">
    <name type="scientific">Gopherus agassizii</name>
    <name type="common">Agassiz's desert tortoise</name>
    <dbReference type="NCBI Taxonomy" id="38772"/>
    <lineage>
        <taxon>Eukaryota</taxon>
        <taxon>Metazoa</taxon>
        <taxon>Chordata</taxon>
        <taxon>Craniata</taxon>
        <taxon>Vertebrata</taxon>
        <taxon>Euteleostomi</taxon>
        <taxon>Archelosauria</taxon>
        <taxon>Testudinata</taxon>
        <taxon>Testudines</taxon>
        <taxon>Cryptodira</taxon>
        <taxon>Durocryptodira</taxon>
        <taxon>Testudinoidea</taxon>
        <taxon>Testudinidae</taxon>
        <taxon>Gopherus</taxon>
    </lineage>
</organism>
<keyword evidence="5" id="KW-1185">Reference proteome</keyword>
<reference evidence="4" key="3">
    <citation type="submission" date="2025-09" db="UniProtKB">
        <authorList>
            <consortium name="Ensembl"/>
        </authorList>
    </citation>
    <scope>IDENTIFICATION</scope>
</reference>
<dbReference type="Proteomes" id="UP000291020">
    <property type="component" value="Unassembled WGS sequence"/>
</dbReference>
<feature type="chain" id="PRO_5019125421" description="Kazal-like domain-containing protein" evidence="2">
    <location>
        <begin position="23"/>
        <end position="67"/>
    </location>
</feature>
<name>A0A452I2R1_9SAUR</name>
<feature type="signal peptide" evidence="2">
    <location>
        <begin position="1"/>
        <end position="22"/>
    </location>
</feature>
<dbReference type="InterPro" id="IPR002350">
    <property type="entry name" value="Kazal_dom"/>
</dbReference>
<evidence type="ECO:0000256" key="2">
    <source>
        <dbReference type="SAM" id="SignalP"/>
    </source>
</evidence>
<dbReference type="SMART" id="SM00280">
    <property type="entry name" value="KAZAL"/>
    <property type="match status" value="1"/>
</dbReference>
<dbReference type="AlphaFoldDB" id="A0A452I2R1"/>
<evidence type="ECO:0000256" key="1">
    <source>
        <dbReference type="ARBA" id="ARBA00023157"/>
    </source>
</evidence>
<dbReference type="Ensembl" id="ENSGAGT00000024795.1">
    <property type="protein sequence ID" value="ENSGAGP00000021766.1"/>
    <property type="gene ID" value="ENSGAGG00000015974.1"/>
</dbReference>
<protein>
    <recommendedName>
        <fullName evidence="3">Kazal-like domain-containing protein</fullName>
    </recommendedName>
</protein>
<dbReference type="SUPFAM" id="SSF100895">
    <property type="entry name" value="Kazal-type serine protease inhibitors"/>
    <property type="match status" value="1"/>
</dbReference>
<evidence type="ECO:0000313" key="5">
    <source>
        <dbReference type="Proteomes" id="UP000291020"/>
    </source>
</evidence>
<sequence length="67" mass="7357">MKTAGTFVFLALASFCCFSGDGRFYCNRDNNPVRGPDGETHTNKCVMCRKMIHSESSTEPPGTCGFK</sequence>
<dbReference type="InterPro" id="IPR036058">
    <property type="entry name" value="Kazal_dom_sf"/>
</dbReference>
<accession>A0A452I2R1</accession>
<dbReference type="Pfam" id="PF00050">
    <property type="entry name" value="Kazal_1"/>
    <property type="match status" value="1"/>
</dbReference>